<reference evidence="1 2" key="1">
    <citation type="submission" date="2018-09" db="EMBL/GenBank/DDBJ databases">
        <title>Whole genome based analysis of evolution and adaptive divergence in Indian and Brazilian strains of Azospirillum brasilense.</title>
        <authorList>
            <person name="Singh C."/>
            <person name="Tripathi A.K."/>
        </authorList>
    </citation>
    <scope>NUCLEOTIDE SEQUENCE [LARGE SCALE GENOMIC DNA]</scope>
    <source>
        <strain evidence="1 2">MTCC4038</strain>
        <plasmid evidence="1 2">p1</plasmid>
    </source>
</reference>
<evidence type="ECO:0000313" key="2">
    <source>
        <dbReference type="Proteomes" id="UP000298774"/>
    </source>
</evidence>
<geneLocation type="plasmid" evidence="1 2">
    <name>p1</name>
</geneLocation>
<evidence type="ECO:0000313" key="1">
    <source>
        <dbReference type="EMBL" id="QCO10261.1"/>
    </source>
</evidence>
<name>A0A4D8QLH4_AZOBR</name>
<dbReference type="EMBL" id="CP032340">
    <property type="protein sequence ID" value="QCO10261.1"/>
    <property type="molecule type" value="Genomic_DNA"/>
</dbReference>
<accession>A0A4D8QLH4</accession>
<dbReference type="AlphaFoldDB" id="A0A4D8QLH4"/>
<sequence length="69" mass="7892">MCTWCAPEIFVQNWKVRISNGFDYHVCTVWCTRKGTPTNPKTRTKPVGWVGWGARSLTLLRQSCCRSTA</sequence>
<keyword evidence="1" id="KW-0614">Plasmid</keyword>
<proteinExistence type="predicted"/>
<protein>
    <submittedName>
        <fullName evidence="1">Uncharacterized protein</fullName>
    </submittedName>
</protein>
<organism evidence="1 2">
    <name type="scientific">Azospirillum brasilense</name>
    <dbReference type="NCBI Taxonomy" id="192"/>
    <lineage>
        <taxon>Bacteria</taxon>
        <taxon>Pseudomonadati</taxon>
        <taxon>Pseudomonadota</taxon>
        <taxon>Alphaproteobacteria</taxon>
        <taxon>Rhodospirillales</taxon>
        <taxon>Azospirillaceae</taxon>
        <taxon>Azospirillum</taxon>
    </lineage>
</organism>
<dbReference type="Proteomes" id="UP000298774">
    <property type="component" value="Plasmid p1"/>
</dbReference>
<gene>
    <name evidence="1" type="ORF">D3868_14150</name>
</gene>